<accession>A0ABV4CXL2</accession>
<reference evidence="1 2" key="1">
    <citation type="submission" date="2024-03" db="EMBL/GenBank/DDBJ databases">
        <title>Mouse gut bacterial collection (mGBC) of GemPharmatech.</title>
        <authorList>
            <person name="He Y."/>
            <person name="Dong L."/>
            <person name="Wu D."/>
            <person name="Gao X."/>
            <person name="Lin Z."/>
        </authorList>
    </citation>
    <scope>NUCLEOTIDE SEQUENCE [LARGE SCALE GENOMIC DNA]</scope>
    <source>
        <strain evidence="1 2">54-13</strain>
    </source>
</reference>
<dbReference type="EMBL" id="JBCLPP010000016">
    <property type="protein sequence ID" value="MEY8245376.1"/>
    <property type="molecule type" value="Genomic_DNA"/>
</dbReference>
<sequence length="62" mass="7481">MSYYDKYKIEIFEIINEDETAEIVEERDTIFTTVFDRYDMESFQQISKDLALFGAFTDTIYQ</sequence>
<keyword evidence="2" id="KW-1185">Reference proteome</keyword>
<protein>
    <submittedName>
        <fullName evidence="1">Uncharacterized protein</fullName>
    </submittedName>
</protein>
<proteinExistence type="predicted"/>
<name>A0ABV4CXL2_9BACT</name>
<gene>
    <name evidence="1" type="ORF">AAK873_07075</name>
</gene>
<comment type="caution">
    <text evidence="1">The sequence shown here is derived from an EMBL/GenBank/DDBJ whole genome shotgun (WGS) entry which is preliminary data.</text>
</comment>
<evidence type="ECO:0000313" key="2">
    <source>
        <dbReference type="Proteomes" id="UP001565200"/>
    </source>
</evidence>
<evidence type="ECO:0000313" key="1">
    <source>
        <dbReference type="EMBL" id="MEY8245376.1"/>
    </source>
</evidence>
<dbReference type="RefSeq" id="WP_121699723.1">
    <property type="nucleotide sequence ID" value="NZ_JBCLPP010000016.1"/>
</dbReference>
<dbReference type="Proteomes" id="UP001565200">
    <property type="component" value="Unassembled WGS sequence"/>
</dbReference>
<organism evidence="1 2">
    <name type="scientific">Heminiphilus faecis</name>
    <dbReference type="NCBI Taxonomy" id="2601703"/>
    <lineage>
        <taxon>Bacteria</taxon>
        <taxon>Pseudomonadati</taxon>
        <taxon>Bacteroidota</taxon>
        <taxon>Bacteroidia</taxon>
        <taxon>Bacteroidales</taxon>
        <taxon>Muribaculaceae</taxon>
        <taxon>Heminiphilus</taxon>
    </lineage>
</organism>